<dbReference type="Proteomes" id="UP001189624">
    <property type="component" value="Chromosome 6"/>
</dbReference>
<sequence>MALLKRPYKRSGLPLRCVLASQNQKRQRKTRERWVVYLHFVKLDGDHRLVSLVIALSWLERRANNAKVAGSKPAWAILSSIFDFHEEKCS</sequence>
<reference evidence="1" key="1">
    <citation type="submission" date="2023-10" db="EMBL/GenBank/DDBJ databases">
        <authorList>
            <person name="Domelevo Entfellner J.-B."/>
        </authorList>
    </citation>
    <scope>NUCLEOTIDE SEQUENCE</scope>
</reference>
<name>A0AA86T3B3_9FABA</name>
<dbReference type="Gramene" id="rna-AYBTSS11_LOCUS19008">
    <property type="protein sequence ID" value="CAJ1961983.1"/>
    <property type="gene ID" value="gene-AYBTSS11_LOCUS19008"/>
</dbReference>
<organism evidence="1 2">
    <name type="scientific">Sphenostylis stenocarpa</name>
    <dbReference type="NCBI Taxonomy" id="92480"/>
    <lineage>
        <taxon>Eukaryota</taxon>
        <taxon>Viridiplantae</taxon>
        <taxon>Streptophyta</taxon>
        <taxon>Embryophyta</taxon>
        <taxon>Tracheophyta</taxon>
        <taxon>Spermatophyta</taxon>
        <taxon>Magnoliopsida</taxon>
        <taxon>eudicotyledons</taxon>
        <taxon>Gunneridae</taxon>
        <taxon>Pentapetalae</taxon>
        <taxon>rosids</taxon>
        <taxon>fabids</taxon>
        <taxon>Fabales</taxon>
        <taxon>Fabaceae</taxon>
        <taxon>Papilionoideae</taxon>
        <taxon>50 kb inversion clade</taxon>
        <taxon>NPAAA clade</taxon>
        <taxon>indigoferoid/millettioid clade</taxon>
        <taxon>Phaseoleae</taxon>
        <taxon>Sphenostylis</taxon>
    </lineage>
</organism>
<evidence type="ECO:0000313" key="2">
    <source>
        <dbReference type="Proteomes" id="UP001189624"/>
    </source>
</evidence>
<keyword evidence="2" id="KW-1185">Reference proteome</keyword>
<dbReference type="EMBL" id="OY731403">
    <property type="protein sequence ID" value="CAJ1961983.1"/>
    <property type="molecule type" value="Genomic_DNA"/>
</dbReference>
<protein>
    <submittedName>
        <fullName evidence="1">Uncharacterized protein</fullName>
    </submittedName>
</protein>
<dbReference type="AlphaFoldDB" id="A0AA86T3B3"/>
<accession>A0AA86T3B3</accession>
<proteinExistence type="predicted"/>
<evidence type="ECO:0000313" key="1">
    <source>
        <dbReference type="EMBL" id="CAJ1961983.1"/>
    </source>
</evidence>
<gene>
    <name evidence="1" type="ORF">AYBTSS11_LOCUS19008</name>
</gene>